<dbReference type="RefSeq" id="WP_320509680.1">
    <property type="nucleotide sequence ID" value="NZ_JAXCLW010000005.1"/>
</dbReference>
<sequence>MAVHGVRRKERPPPTYEATPRGEVVSREDTPEILRNLVERRSMEIRDAGSQKSWPDLSLPDHSTVSQSGFSGTAERMGMSWSWRRRTSPAGEPQAEPWPDEPARTAETMSAVIVPSLTAEAATRAVKPLEADLVPEAIAFPDALRRPLGYLR</sequence>
<feature type="compositionally biased region" description="Polar residues" evidence="1">
    <location>
        <begin position="61"/>
        <end position="71"/>
    </location>
</feature>
<comment type="caution">
    <text evidence="2">The sequence shown here is derived from an EMBL/GenBank/DDBJ whole genome shotgun (WGS) entry which is preliminary data.</text>
</comment>
<accession>A0ABU5EEJ5</accession>
<evidence type="ECO:0000313" key="3">
    <source>
        <dbReference type="Proteomes" id="UP001279642"/>
    </source>
</evidence>
<evidence type="ECO:0000256" key="1">
    <source>
        <dbReference type="SAM" id="MobiDB-lite"/>
    </source>
</evidence>
<feature type="region of interest" description="Disordered" evidence="1">
    <location>
        <begin position="1"/>
        <end position="101"/>
    </location>
</feature>
<dbReference type="Proteomes" id="UP001279642">
    <property type="component" value="Unassembled WGS sequence"/>
</dbReference>
<evidence type="ECO:0000313" key="2">
    <source>
        <dbReference type="EMBL" id="MDY0884607.1"/>
    </source>
</evidence>
<keyword evidence="3" id="KW-1185">Reference proteome</keyword>
<feature type="compositionally biased region" description="Basic and acidic residues" evidence="1">
    <location>
        <begin position="24"/>
        <end position="49"/>
    </location>
</feature>
<name>A0ABU5EEJ5_9PROT</name>
<proteinExistence type="predicted"/>
<organism evidence="2 3">
    <name type="scientific">Dongia soli</name>
    <dbReference type="NCBI Taxonomy" id="600628"/>
    <lineage>
        <taxon>Bacteria</taxon>
        <taxon>Pseudomonadati</taxon>
        <taxon>Pseudomonadota</taxon>
        <taxon>Alphaproteobacteria</taxon>
        <taxon>Rhodospirillales</taxon>
        <taxon>Dongiaceae</taxon>
        <taxon>Dongia</taxon>
    </lineage>
</organism>
<dbReference type="EMBL" id="JAXCLW010000005">
    <property type="protein sequence ID" value="MDY0884607.1"/>
    <property type="molecule type" value="Genomic_DNA"/>
</dbReference>
<feature type="compositionally biased region" description="Basic residues" evidence="1">
    <location>
        <begin position="1"/>
        <end position="10"/>
    </location>
</feature>
<gene>
    <name evidence="2" type="ORF">SMD27_17320</name>
</gene>
<reference evidence="2 3" key="1">
    <citation type="journal article" date="2016" name="Antonie Van Leeuwenhoek">
        <title>Dongia soli sp. nov., isolated from soil from Dokdo, Korea.</title>
        <authorList>
            <person name="Kim D.U."/>
            <person name="Lee H."/>
            <person name="Kim H."/>
            <person name="Kim S.G."/>
            <person name="Ka J.O."/>
        </authorList>
    </citation>
    <scope>NUCLEOTIDE SEQUENCE [LARGE SCALE GENOMIC DNA]</scope>
    <source>
        <strain evidence="2 3">D78</strain>
    </source>
</reference>
<protein>
    <submittedName>
        <fullName evidence="2">Uncharacterized protein</fullName>
    </submittedName>
</protein>